<dbReference type="InterPro" id="IPR004027">
    <property type="entry name" value="SEC_C_motif"/>
</dbReference>
<dbReference type="InterPro" id="IPR048469">
    <property type="entry name" value="YchJ-like_M"/>
</dbReference>
<dbReference type="Gene3D" id="3.10.450.50">
    <property type="match status" value="1"/>
</dbReference>
<dbReference type="InterPro" id="IPR023006">
    <property type="entry name" value="YchJ-like"/>
</dbReference>
<comment type="caution">
    <text evidence="4">The sequence shown here is derived from an EMBL/GenBank/DDBJ whole genome shotgun (WGS) entry which is preliminary data.</text>
</comment>
<dbReference type="HAMAP" id="MF_00612">
    <property type="entry name" value="UPF0225"/>
    <property type="match status" value="1"/>
</dbReference>
<dbReference type="Pfam" id="PF17775">
    <property type="entry name" value="YchJ_M-like"/>
    <property type="match status" value="1"/>
</dbReference>
<evidence type="ECO:0000313" key="5">
    <source>
        <dbReference type="Proteomes" id="UP001368500"/>
    </source>
</evidence>
<dbReference type="SUPFAM" id="SSF54427">
    <property type="entry name" value="NTF2-like"/>
    <property type="match status" value="1"/>
</dbReference>
<dbReference type="InterPro" id="IPR032710">
    <property type="entry name" value="NTF2-like_dom_sf"/>
</dbReference>
<name>A0ABU9B546_9BURK</name>
<proteinExistence type="inferred from homology"/>
<organism evidence="4 5">
    <name type="scientific">Pseudaquabacterium rugosum</name>
    <dbReference type="NCBI Taxonomy" id="2984194"/>
    <lineage>
        <taxon>Bacteria</taxon>
        <taxon>Pseudomonadati</taxon>
        <taxon>Pseudomonadota</taxon>
        <taxon>Betaproteobacteria</taxon>
        <taxon>Burkholderiales</taxon>
        <taxon>Sphaerotilaceae</taxon>
        <taxon>Pseudaquabacterium</taxon>
    </lineage>
</organism>
<evidence type="ECO:0000256" key="1">
    <source>
        <dbReference type="ARBA" id="ARBA00010839"/>
    </source>
</evidence>
<evidence type="ECO:0000256" key="2">
    <source>
        <dbReference type="HAMAP-Rule" id="MF_00612"/>
    </source>
</evidence>
<accession>A0ABU9B546</accession>
<protein>
    <recommendedName>
        <fullName evidence="2">UPF0225 protein AACH11_03295</fullName>
    </recommendedName>
</protein>
<sequence>MARPPAPAFAAARALAHSACPCGSARPLAACCGRWHEGPLHLQAPDAAQLMRSRYSAYVLGLTDYLRRTWHPSTCPAELDTDPAVRWLGLQVRSARTPEPGRAEVEFVARSRLGGRGHRLHETSRFVSEDADGTGVRWWYVDGTLHAGG</sequence>
<keyword evidence="5" id="KW-1185">Reference proteome</keyword>
<evidence type="ECO:0000259" key="3">
    <source>
        <dbReference type="Pfam" id="PF17775"/>
    </source>
</evidence>
<evidence type="ECO:0000313" key="4">
    <source>
        <dbReference type="EMBL" id="MEK8024985.1"/>
    </source>
</evidence>
<reference evidence="4 5" key="1">
    <citation type="submission" date="2024-04" db="EMBL/GenBank/DDBJ databases">
        <title>Novel species of the genus Ideonella isolated from streams.</title>
        <authorList>
            <person name="Lu H."/>
        </authorList>
    </citation>
    <scope>NUCLEOTIDE SEQUENCE [LARGE SCALE GENOMIC DNA]</scope>
    <source>
        <strain evidence="4 5">BYS139W</strain>
    </source>
</reference>
<dbReference type="Proteomes" id="UP001368500">
    <property type="component" value="Unassembled WGS sequence"/>
</dbReference>
<dbReference type="RefSeq" id="WP_341372770.1">
    <property type="nucleotide sequence ID" value="NZ_JBBUTF010000003.1"/>
</dbReference>
<dbReference type="EMBL" id="JBBUTF010000003">
    <property type="protein sequence ID" value="MEK8024985.1"/>
    <property type="molecule type" value="Genomic_DNA"/>
</dbReference>
<comment type="similarity">
    <text evidence="1 2">Belongs to the UPF0225 family.</text>
</comment>
<dbReference type="Pfam" id="PF02810">
    <property type="entry name" value="SEC-C"/>
    <property type="match status" value="1"/>
</dbReference>
<gene>
    <name evidence="4" type="ORF">AACH11_03295</name>
</gene>
<feature type="domain" description="YchJ-like middle NTF2-like" evidence="3">
    <location>
        <begin position="47"/>
        <end position="143"/>
    </location>
</feature>